<dbReference type="EMBL" id="OU503052">
    <property type="protein sequence ID" value="CAI9779504.1"/>
    <property type="molecule type" value="Genomic_DNA"/>
</dbReference>
<evidence type="ECO:0000256" key="6">
    <source>
        <dbReference type="SAM" id="Phobius"/>
    </source>
</evidence>
<dbReference type="AlphaFoldDB" id="A0AAD2A0T6"/>
<keyword evidence="5 6" id="KW-0472">Membrane</keyword>
<evidence type="ECO:0008006" key="9">
    <source>
        <dbReference type="Google" id="ProtNLM"/>
    </source>
</evidence>
<accession>A0AAD2A0T6</accession>
<keyword evidence="3 6" id="KW-0812">Transmembrane</keyword>
<dbReference type="GO" id="GO:0015245">
    <property type="term" value="F:fatty acid transmembrane transporter activity"/>
    <property type="evidence" value="ECO:0007669"/>
    <property type="project" value="TreeGrafter"/>
</dbReference>
<evidence type="ECO:0000313" key="8">
    <source>
        <dbReference type="Proteomes" id="UP000834106"/>
    </source>
</evidence>
<evidence type="ECO:0000256" key="3">
    <source>
        <dbReference type="ARBA" id="ARBA00022692"/>
    </source>
</evidence>
<dbReference type="Pfam" id="PF03647">
    <property type="entry name" value="Tmemb_14"/>
    <property type="match status" value="1"/>
</dbReference>
<evidence type="ECO:0000256" key="4">
    <source>
        <dbReference type="ARBA" id="ARBA00022989"/>
    </source>
</evidence>
<dbReference type="GO" id="GO:0009706">
    <property type="term" value="C:chloroplast inner membrane"/>
    <property type="evidence" value="ECO:0007669"/>
    <property type="project" value="TreeGrafter"/>
</dbReference>
<evidence type="ECO:0000256" key="5">
    <source>
        <dbReference type="ARBA" id="ARBA00023136"/>
    </source>
</evidence>
<dbReference type="InterPro" id="IPR005349">
    <property type="entry name" value="TMEM14"/>
</dbReference>
<name>A0AAD2A0T6_9LAMI</name>
<comment type="similarity">
    <text evidence="2">Belongs to the TMEM14 family.</text>
</comment>
<dbReference type="Gene3D" id="1.10.10.1740">
    <property type="entry name" value="Transmembrane protein 14-like"/>
    <property type="match status" value="1"/>
</dbReference>
<comment type="subcellular location">
    <subcellularLocation>
        <location evidence="1">Membrane</location>
    </subcellularLocation>
</comment>
<reference evidence="7" key="1">
    <citation type="submission" date="2023-05" db="EMBL/GenBank/DDBJ databases">
        <authorList>
            <person name="Huff M."/>
        </authorList>
    </citation>
    <scope>NUCLEOTIDE SEQUENCE</scope>
</reference>
<organism evidence="7 8">
    <name type="scientific">Fraxinus pennsylvanica</name>
    <dbReference type="NCBI Taxonomy" id="56036"/>
    <lineage>
        <taxon>Eukaryota</taxon>
        <taxon>Viridiplantae</taxon>
        <taxon>Streptophyta</taxon>
        <taxon>Embryophyta</taxon>
        <taxon>Tracheophyta</taxon>
        <taxon>Spermatophyta</taxon>
        <taxon>Magnoliopsida</taxon>
        <taxon>eudicotyledons</taxon>
        <taxon>Gunneridae</taxon>
        <taxon>Pentapetalae</taxon>
        <taxon>asterids</taxon>
        <taxon>lamiids</taxon>
        <taxon>Lamiales</taxon>
        <taxon>Oleaceae</taxon>
        <taxon>Oleeae</taxon>
        <taxon>Fraxinus</taxon>
    </lineage>
</organism>
<keyword evidence="8" id="KW-1185">Reference proteome</keyword>
<feature type="transmembrane region" description="Helical" evidence="6">
    <location>
        <begin position="189"/>
        <end position="208"/>
    </location>
</feature>
<feature type="transmembrane region" description="Helical" evidence="6">
    <location>
        <begin position="130"/>
        <end position="149"/>
    </location>
</feature>
<sequence length="214" mass="23486">MSSAISQLSCFSSINRRLHLRTRSYARPNMVFIVRSIDGHGTDVSNSESKTALRYTEDDLKSLNARMEKSHSITQEHIAGEDMNEPIQEQVVSQPKRAAKIHDFCLGIPFGGLVLSGGLVGFILSKNLSTLSTGVLFGASLLVLSTVSLKVWRRGKSSSPFILGQAVLSASLLWKNFQTYTLTRKIFPTGFNAIISAAMLCFYFYVVLSGDGMP</sequence>
<dbReference type="InterPro" id="IPR044890">
    <property type="entry name" value="TMEM14_sf"/>
</dbReference>
<dbReference type="PANTHER" id="PTHR12668:SF48">
    <property type="entry name" value="PROTEIN FATTY ACID EXPORT 1, CHLOROPLASTIC"/>
    <property type="match status" value="1"/>
</dbReference>
<keyword evidence="4 6" id="KW-1133">Transmembrane helix</keyword>
<dbReference type="Proteomes" id="UP000834106">
    <property type="component" value="Chromosome 17"/>
</dbReference>
<evidence type="ECO:0000256" key="1">
    <source>
        <dbReference type="ARBA" id="ARBA00004370"/>
    </source>
</evidence>
<gene>
    <name evidence="7" type="ORF">FPE_LOCUS26934</name>
</gene>
<evidence type="ECO:0000256" key="2">
    <source>
        <dbReference type="ARBA" id="ARBA00007590"/>
    </source>
</evidence>
<evidence type="ECO:0000313" key="7">
    <source>
        <dbReference type="EMBL" id="CAI9779504.1"/>
    </source>
</evidence>
<feature type="transmembrane region" description="Helical" evidence="6">
    <location>
        <begin position="104"/>
        <end position="124"/>
    </location>
</feature>
<dbReference type="PANTHER" id="PTHR12668">
    <property type="entry name" value="TRANSMEMBRANE PROTEIN 14, 15"/>
    <property type="match status" value="1"/>
</dbReference>
<protein>
    <recommendedName>
        <fullName evidence="9">Protein FATTY ACID EXPORT 1, chloroplastic</fullName>
    </recommendedName>
</protein>
<proteinExistence type="inferred from homology"/>